<dbReference type="Proteomes" id="UP000315388">
    <property type="component" value="Unassembled WGS sequence"/>
</dbReference>
<sequence length="215" mass="22717">MSRTLLLSSHILVSVDGGLVTDAALDRGEVIRAAVHAMLCVWHVAVAGHGYLFAPRGLEDLALGLNLLFACRIDTETCFAQVCPPGKSVLVLGKSIGLALSVEIDPATGLLVLYEESGDASCVLVTSNEGLLIDQAVSVAASVCDSLTPKTVNAAIDVLIGQSMADVEAWLLMRTMHYFYGNSYQAAFALGVDEAELVALMRHHLAAVHGAEEQQ</sequence>
<name>A0A502BK64_9HYPH</name>
<comment type="caution">
    <text evidence="1">The sequence shown here is derived from an EMBL/GenBank/DDBJ whole genome shotgun (WGS) entry which is preliminary data.</text>
</comment>
<proteinExistence type="predicted"/>
<protein>
    <submittedName>
        <fullName evidence="1">Uncharacterized protein</fullName>
    </submittedName>
</protein>
<keyword evidence="2" id="KW-1185">Reference proteome</keyword>
<gene>
    <name evidence="1" type="ORF">FHY56_14875</name>
</gene>
<accession>A0A502BK64</accession>
<dbReference type="RefSeq" id="WP_140905945.1">
    <property type="nucleotide sequence ID" value="NZ_JBHTMD010000011.1"/>
</dbReference>
<reference evidence="1 2" key="1">
    <citation type="journal article" date="2003" name="Int. J. Syst. Evol. Microbiol.">
        <title>Towards a standardized format for the description of a novel species (of an established genus): Ochrobactrum gallinifaecis sp. nov.</title>
        <authorList>
            <person name="Kampfer P."/>
            <person name="Buczolits S."/>
            <person name="Albrecht A."/>
            <person name="Busse H.J."/>
            <person name="Stackebrandt E."/>
        </authorList>
    </citation>
    <scope>NUCLEOTIDE SEQUENCE [LARGE SCALE GENOMIC DNA]</scope>
    <source>
        <strain evidence="1 2">ISO 196</strain>
    </source>
</reference>
<evidence type="ECO:0000313" key="1">
    <source>
        <dbReference type="EMBL" id="TPF74390.1"/>
    </source>
</evidence>
<organism evidence="1 2">
    <name type="scientific">Brucella gallinifaecis</name>
    <dbReference type="NCBI Taxonomy" id="215590"/>
    <lineage>
        <taxon>Bacteria</taxon>
        <taxon>Pseudomonadati</taxon>
        <taxon>Pseudomonadota</taxon>
        <taxon>Alphaproteobacteria</taxon>
        <taxon>Hyphomicrobiales</taxon>
        <taxon>Brucellaceae</taxon>
        <taxon>Brucella/Ochrobactrum group</taxon>
        <taxon>Brucella</taxon>
    </lineage>
</organism>
<dbReference type="EMBL" id="VEWJ01000012">
    <property type="protein sequence ID" value="TPF74390.1"/>
    <property type="molecule type" value="Genomic_DNA"/>
</dbReference>
<dbReference type="OrthoDB" id="5624883at2"/>
<evidence type="ECO:0000313" key="2">
    <source>
        <dbReference type="Proteomes" id="UP000315388"/>
    </source>
</evidence>
<dbReference type="AlphaFoldDB" id="A0A502BK64"/>